<keyword evidence="5 9" id="KW-0862">Zinc</keyword>
<keyword evidence="11" id="KW-1185">Reference proteome</keyword>
<comment type="caution">
    <text evidence="10">The sequence shown here is derived from an EMBL/GenBank/DDBJ whole genome shotgun (WGS) entry which is preliminary data.</text>
</comment>
<evidence type="ECO:0000256" key="8">
    <source>
        <dbReference type="ARBA" id="ARBA00048348"/>
    </source>
</evidence>
<comment type="cofactor">
    <cofactor evidence="1">
        <name>Zn(2+)</name>
        <dbReference type="ChEBI" id="CHEBI:29105"/>
    </cofactor>
</comment>
<evidence type="ECO:0000256" key="7">
    <source>
        <dbReference type="ARBA" id="ARBA00024993"/>
    </source>
</evidence>
<name>A0ABP4FTW5_9ACTN</name>
<evidence type="ECO:0000313" key="10">
    <source>
        <dbReference type="EMBL" id="GAA1198546.1"/>
    </source>
</evidence>
<evidence type="ECO:0000256" key="2">
    <source>
        <dbReference type="ARBA" id="ARBA00006217"/>
    </source>
</evidence>
<evidence type="ECO:0000256" key="1">
    <source>
        <dbReference type="ARBA" id="ARBA00001947"/>
    </source>
</evidence>
<dbReference type="Pfam" id="PF00484">
    <property type="entry name" value="Pro_CA"/>
    <property type="match status" value="1"/>
</dbReference>
<evidence type="ECO:0000256" key="6">
    <source>
        <dbReference type="ARBA" id="ARBA00023239"/>
    </source>
</evidence>
<dbReference type="CDD" id="cd00884">
    <property type="entry name" value="beta_CA_cladeB"/>
    <property type="match status" value="1"/>
</dbReference>
<dbReference type="SUPFAM" id="SSF53056">
    <property type="entry name" value="beta-carbonic anhydrase, cab"/>
    <property type="match status" value="1"/>
</dbReference>
<dbReference type="PANTHER" id="PTHR11002">
    <property type="entry name" value="CARBONIC ANHYDRASE"/>
    <property type="match status" value="1"/>
</dbReference>
<evidence type="ECO:0000256" key="5">
    <source>
        <dbReference type="ARBA" id="ARBA00022833"/>
    </source>
</evidence>
<dbReference type="InterPro" id="IPR015892">
    <property type="entry name" value="Carbonic_anhydrase_CS"/>
</dbReference>
<sequence>MQALLERARSFRRRVDFESDTYRKLADGQFPEALFVACSDSRVIPALITGARPGEVFEIRNAGNIVPPHRPDQACGEGATVEYAVEVLNVQDIVVCGHSHCGAMGALASHQDLSALPGVGAWLDVARPRLASVLEREPTGPAATSSEGWKELVTELTQLNVRAQLAALREYPAVRRRLDEGRLRLHGWYYEVHTGRVWELDPSGEHFLVHAS</sequence>
<dbReference type="InterPro" id="IPR045066">
    <property type="entry name" value="Beta_CA_cladeB"/>
</dbReference>
<dbReference type="EMBL" id="BAAAKV010000096">
    <property type="protein sequence ID" value="GAA1198546.1"/>
    <property type="molecule type" value="Genomic_DNA"/>
</dbReference>
<dbReference type="PROSITE" id="PS00704">
    <property type="entry name" value="PROK_CO2_ANHYDRASE_1"/>
    <property type="match status" value="1"/>
</dbReference>
<dbReference type="Gene3D" id="3.40.1050.10">
    <property type="entry name" value="Carbonic anhydrase"/>
    <property type="match status" value="1"/>
</dbReference>
<protein>
    <recommendedName>
        <fullName evidence="3 9">Carbonic anhydrase</fullName>
        <ecNumber evidence="3 9">4.2.1.1</ecNumber>
    </recommendedName>
    <alternativeName>
        <fullName evidence="9">Carbonate dehydratase</fullName>
    </alternativeName>
</protein>
<dbReference type="InterPro" id="IPR001765">
    <property type="entry name" value="Carbonic_anhydrase"/>
</dbReference>
<dbReference type="InterPro" id="IPR036874">
    <property type="entry name" value="Carbonic_anhydrase_sf"/>
</dbReference>
<dbReference type="EC" id="4.2.1.1" evidence="3 9"/>
<organism evidence="10 11">
    <name type="scientific">Streptomyces hebeiensis</name>
    <dbReference type="NCBI Taxonomy" id="229486"/>
    <lineage>
        <taxon>Bacteria</taxon>
        <taxon>Bacillati</taxon>
        <taxon>Actinomycetota</taxon>
        <taxon>Actinomycetes</taxon>
        <taxon>Kitasatosporales</taxon>
        <taxon>Streptomycetaceae</taxon>
        <taxon>Streptomyces</taxon>
    </lineage>
</organism>
<keyword evidence="4" id="KW-0479">Metal-binding</keyword>
<evidence type="ECO:0000256" key="4">
    <source>
        <dbReference type="ARBA" id="ARBA00022723"/>
    </source>
</evidence>
<comment type="catalytic activity">
    <reaction evidence="8 9">
        <text>hydrogencarbonate + H(+) = CO2 + H2O</text>
        <dbReference type="Rhea" id="RHEA:10748"/>
        <dbReference type="ChEBI" id="CHEBI:15377"/>
        <dbReference type="ChEBI" id="CHEBI:15378"/>
        <dbReference type="ChEBI" id="CHEBI:16526"/>
        <dbReference type="ChEBI" id="CHEBI:17544"/>
        <dbReference type="EC" id="4.2.1.1"/>
    </reaction>
</comment>
<dbReference type="Proteomes" id="UP001501371">
    <property type="component" value="Unassembled WGS sequence"/>
</dbReference>
<comment type="function">
    <text evidence="7">Catalyzes the reversible hydration of carbon dioxide to form bicarbonate.</text>
</comment>
<comment type="similarity">
    <text evidence="2 9">Belongs to the beta-class carbonic anhydrase family.</text>
</comment>
<accession>A0ABP4FTW5</accession>
<gene>
    <name evidence="10" type="ORF">GCM10009654_64030</name>
</gene>
<evidence type="ECO:0000313" key="11">
    <source>
        <dbReference type="Proteomes" id="UP001501371"/>
    </source>
</evidence>
<evidence type="ECO:0000256" key="9">
    <source>
        <dbReference type="RuleBase" id="RU003956"/>
    </source>
</evidence>
<keyword evidence="6 9" id="KW-0456">Lyase</keyword>
<comment type="function">
    <text evidence="9">Reversible hydration of carbon dioxide.</text>
</comment>
<proteinExistence type="inferred from homology"/>
<dbReference type="SMART" id="SM00947">
    <property type="entry name" value="Pro_CA"/>
    <property type="match status" value="1"/>
</dbReference>
<reference evidence="11" key="1">
    <citation type="journal article" date="2019" name="Int. J. Syst. Evol. Microbiol.">
        <title>The Global Catalogue of Microorganisms (GCM) 10K type strain sequencing project: providing services to taxonomists for standard genome sequencing and annotation.</title>
        <authorList>
            <consortium name="The Broad Institute Genomics Platform"/>
            <consortium name="The Broad Institute Genome Sequencing Center for Infectious Disease"/>
            <person name="Wu L."/>
            <person name="Ma J."/>
        </authorList>
    </citation>
    <scope>NUCLEOTIDE SEQUENCE [LARGE SCALE GENOMIC DNA]</scope>
    <source>
        <strain evidence="11">JCM 12696</strain>
    </source>
</reference>
<dbReference type="PANTHER" id="PTHR11002:SF76">
    <property type="entry name" value="CARBONIC ANHYDRASE"/>
    <property type="match status" value="1"/>
</dbReference>
<dbReference type="PROSITE" id="PS00705">
    <property type="entry name" value="PROK_CO2_ANHYDRASE_2"/>
    <property type="match status" value="1"/>
</dbReference>
<dbReference type="RefSeq" id="WP_030750181.1">
    <property type="nucleotide sequence ID" value="NZ_BAAAKV010000096.1"/>
</dbReference>
<evidence type="ECO:0000256" key="3">
    <source>
        <dbReference type="ARBA" id="ARBA00012925"/>
    </source>
</evidence>